<comment type="caution">
    <text evidence="1">The sequence shown here is derived from an EMBL/GenBank/DDBJ whole genome shotgun (WGS) entry which is preliminary data.</text>
</comment>
<keyword evidence="2" id="KW-1185">Reference proteome</keyword>
<dbReference type="AlphaFoldDB" id="A0A919KA29"/>
<evidence type="ECO:0008006" key="3">
    <source>
        <dbReference type="Google" id="ProtNLM"/>
    </source>
</evidence>
<dbReference type="SUPFAM" id="SSF58104">
    <property type="entry name" value="Methyl-accepting chemotaxis protein (MCP) signaling domain"/>
    <property type="match status" value="1"/>
</dbReference>
<sequence length="93" mass="9779">MEAIGEISGIISRINDCQGTIASAVEEQTATTNEMRRLAQQAADGAGKIRTSILLVSDSATSARDNVGHAEQAATDPSVMSDELQGLVAKFRM</sequence>
<dbReference type="Gene3D" id="1.10.287.950">
    <property type="entry name" value="Methyl-accepting chemotaxis protein"/>
    <property type="match status" value="1"/>
</dbReference>
<evidence type="ECO:0000313" key="1">
    <source>
        <dbReference type="EMBL" id="GIE99416.1"/>
    </source>
</evidence>
<dbReference type="EMBL" id="BOMV01000073">
    <property type="protein sequence ID" value="GIE99416.1"/>
    <property type="molecule type" value="Genomic_DNA"/>
</dbReference>
<evidence type="ECO:0000313" key="2">
    <source>
        <dbReference type="Proteomes" id="UP000636960"/>
    </source>
</evidence>
<protein>
    <recommendedName>
        <fullName evidence="3">Methyl-accepting chemotaxis protein</fullName>
    </recommendedName>
</protein>
<accession>A0A919KA29</accession>
<proteinExistence type="predicted"/>
<dbReference type="Proteomes" id="UP000636960">
    <property type="component" value="Unassembled WGS sequence"/>
</dbReference>
<dbReference type="RefSeq" id="WP_203786418.1">
    <property type="nucleotide sequence ID" value="NZ_BOMV01000073.1"/>
</dbReference>
<organism evidence="1 2">
    <name type="scientific">Paractinoplanes rishiriensis</name>
    <dbReference type="NCBI Taxonomy" id="1050105"/>
    <lineage>
        <taxon>Bacteria</taxon>
        <taxon>Bacillati</taxon>
        <taxon>Actinomycetota</taxon>
        <taxon>Actinomycetes</taxon>
        <taxon>Micromonosporales</taxon>
        <taxon>Micromonosporaceae</taxon>
        <taxon>Paractinoplanes</taxon>
    </lineage>
</organism>
<reference evidence="1" key="1">
    <citation type="submission" date="2021-01" db="EMBL/GenBank/DDBJ databases">
        <title>Whole genome shotgun sequence of Actinoplanes rishiriensis NBRC 108556.</title>
        <authorList>
            <person name="Komaki H."/>
            <person name="Tamura T."/>
        </authorList>
    </citation>
    <scope>NUCLEOTIDE SEQUENCE</scope>
    <source>
        <strain evidence="1">NBRC 108556</strain>
    </source>
</reference>
<name>A0A919KA29_9ACTN</name>
<gene>
    <name evidence="1" type="ORF">Ari01nite_68810</name>
</gene>